<dbReference type="Pfam" id="PF02537">
    <property type="entry name" value="CRCB"/>
    <property type="match status" value="1"/>
</dbReference>
<dbReference type="GO" id="GO:0046872">
    <property type="term" value="F:metal ion binding"/>
    <property type="evidence" value="ECO:0007669"/>
    <property type="project" value="UniProtKB-KW"/>
</dbReference>
<keyword evidence="6 14" id="KW-1133">Transmembrane helix</keyword>
<comment type="activity regulation">
    <text evidence="14">Na(+) is not transported, but it plays an essential structural role and its presence is essential for fluoride channel function.</text>
</comment>
<evidence type="ECO:0000256" key="4">
    <source>
        <dbReference type="ARBA" id="ARBA00022692"/>
    </source>
</evidence>
<keyword evidence="3 14" id="KW-1003">Cell membrane</keyword>
<reference evidence="15 16" key="1">
    <citation type="submission" date="2016-05" db="EMBL/GenBank/DDBJ databases">
        <title>Whole genome sequencing of Tetragenococcus halophilus subsp. halophilus NISL 7118.</title>
        <authorList>
            <person name="Shiwa Y."/>
            <person name="Nishimura I."/>
            <person name="Yoshikawa H."/>
            <person name="Koyama Y."/>
            <person name="Oguma T."/>
        </authorList>
    </citation>
    <scope>NUCLEOTIDE SEQUENCE [LARGE SCALE GENOMIC DNA]</scope>
    <source>
        <strain evidence="15 16">NISL 7118</strain>
    </source>
</reference>
<comment type="subcellular location">
    <subcellularLocation>
        <location evidence="1 14">Cell membrane</location>
        <topology evidence="1 14">Multi-pass membrane protein</topology>
    </subcellularLocation>
</comment>
<keyword evidence="10 14" id="KW-0407">Ion channel</keyword>
<evidence type="ECO:0000256" key="13">
    <source>
        <dbReference type="ARBA" id="ARBA00049940"/>
    </source>
</evidence>
<dbReference type="EMBL" id="BDEC01000067">
    <property type="protein sequence ID" value="GBD68780.1"/>
    <property type="molecule type" value="Genomic_DNA"/>
</dbReference>
<comment type="catalytic activity">
    <reaction evidence="12">
        <text>fluoride(in) = fluoride(out)</text>
        <dbReference type="Rhea" id="RHEA:76159"/>
        <dbReference type="ChEBI" id="CHEBI:17051"/>
    </reaction>
    <physiologicalReaction direction="left-to-right" evidence="12">
        <dbReference type="Rhea" id="RHEA:76160"/>
    </physiologicalReaction>
</comment>
<evidence type="ECO:0000313" key="16">
    <source>
        <dbReference type="Proteomes" id="UP000236214"/>
    </source>
</evidence>
<evidence type="ECO:0000256" key="3">
    <source>
        <dbReference type="ARBA" id="ARBA00022475"/>
    </source>
</evidence>
<keyword evidence="9 14" id="KW-0472">Membrane</keyword>
<keyword evidence="2 14" id="KW-0813">Transport</keyword>
<comment type="function">
    <text evidence="13 14">Fluoride-specific ion channel. Important for reducing fluoride concentration in the cell, thus reducing its toxicity.</text>
</comment>
<feature type="transmembrane region" description="Helical" evidence="14">
    <location>
        <begin position="60"/>
        <end position="81"/>
    </location>
</feature>
<dbReference type="GO" id="GO:0140114">
    <property type="term" value="P:cellular detoxification of fluoride"/>
    <property type="evidence" value="ECO:0007669"/>
    <property type="project" value="UniProtKB-UniRule"/>
</dbReference>
<feature type="binding site" evidence="14">
    <location>
        <position position="74"/>
    </location>
    <ligand>
        <name>Na(+)</name>
        <dbReference type="ChEBI" id="CHEBI:29101"/>
        <note>structural</note>
    </ligand>
</feature>
<organism evidence="15 16">
    <name type="scientific">Tetragenococcus halophilus subsp. halophilus</name>
    <dbReference type="NCBI Taxonomy" id="1513897"/>
    <lineage>
        <taxon>Bacteria</taxon>
        <taxon>Bacillati</taxon>
        <taxon>Bacillota</taxon>
        <taxon>Bacilli</taxon>
        <taxon>Lactobacillales</taxon>
        <taxon>Enterococcaceae</taxon>
        <taxon>Tetragenococcus</taxon>
    </lineage>
</organism>
<keyword evidence="16" id="KW-1185">Reference proteome</keyword>
<dbReference type="InterPro" id="IPR003691">
    <property type="entry name" value="FluC"/>
</dbReference>
<evidence type="ECO:0000256" key="5">
    <source>
        <dbReference type="ARBA" id="ARBA00022723"/>
    </source>
</evidence>
<gene>
    <name evidence="14" type="primary">fluC</name>
    <name evidence="14" type="synonym">crcB</name>
    <name evidence="15" type="ORF">TEHN7118_1586</name>
</gene>
<evidence type="ECO:0000256" key="1">
    <source>
        <dbReference type="ARBA" id="ARBA00004651"/>
    </source>
</evidence>
<evidence type="ECO:0000256" key="9">
    <source>
        <dbReference type="ARBA" id="ARBA00023136"/>
    </source>
</evidence>
<keyword evidence="4 14" id="KW-0812">Transmembrane</keyword>
<evidence type="ECO:0000256" key="8">
    <source>
        <dbReference type="ARBA" id="ARBA00023065"/>
    </source>
</evidence>
<feature type="binding site" evidence="14">
    <location>
        <position position="71"/>
    </location>
    <ligand>
        <name>Na(+)</name>
        <dbReference type="ChEBI" id="CHEBI:29101"/>
        <note>structural</note>
    </ligand>
</feature>
<dbReference type="PANTHER" id="PTHR28259:SF16">
    <property type="entry name" value="FLUORIDE-SPECIFIC ION CHANNEL FLUC 2"/>
    <property type="match status" value="1"/>
</dbReference>
<dbReference type="GO" id="GO:0005886">
    <property type="term" value="C:plasma membrane"/>
    <property type="evidence" value="ECO:0007669"/>
    <property type="project" value="UniProtKB-SubCell"/>
</dbReference>
<name>A0A2H6CKL6_TETHA</name>
<evidence type="ECO:0000256" key="11">
    <source>
        <dbReference type="ARBA" id="ARBA00035120"/>
    </source>
</evidence>
<keyword evidence="5 14" id="KW-0479">Metal-binding</keyword>
<accession>A0A2H6CKL6</accession>
<keyword evidence="8 14" id="KW-0406">Ion transport</keyword>
<comment type="similarity">
    <text evidence="11 14">Belongs to the fluoride channel Fluc/FEX (TC 1.A.43) family.</text>
</comment>
<dbReference type="GO" id="GO:0062054">
    <property type="term" value="F:fluoride channel activity"/>
    <property type="evidence" value="ECO:0007669"/>
    <property type="project" value="UniProtKB-UniRule"/>
</dbReference>
<protein>
    <recommendedName>
        <fullName evidence="14">Fluoride-specific ion channel FluC</fullName>
    </recommendedName>
</protein>
<sequence length="122" mass="13270">MFVNCLTVSAGAAFGVLVRVLSTNWIKSQWTYTFPFATFVINILGSLLLGLLTGLSVGSVFSLLAGTGFMGSFTTFSTFNVENVELLREKKYKYFFSYVGASYVLGILAAFLGIVLGNLLKH</sequence>
<dbReference type="HAMAP" id="MF_00454">
    <property type="entry name" value="FluC"/>
    <property type="match status" value="1"/>
</dbReference>
<keyword evidence="7 14" id="KW-0915">Sodium</keyword>
<dbReference type="GeneID" id="64054719"/>
<dbReference type="Proteomes" id="UP000236214">
    <property type="component" value="Unassembled WGS sequence"/>
</dbReference>
<proteinExistence type="inferred from homology"/>
<evidence type="ECO:0000256" key="6">
    <source>
        <dbReference type="ARBA" id="ARBA00022989"/>
    </source>
</evidence>
<feature type="transmembrane region" description="Helical" evidence="14">
    <location>
        <begin position="32"/>
        <end position="53"/>
    </location>
</feature>
<comment type="caution">
    <text evidence="15">The sequence shown here is derived from an EMBL/GenBank/DDBJ whole genome shotgun (WGS) entry which is preliminary data.</text>
</comment>
<dbReference type="PANTHER" id="PTHR28259">
    <property type="entry name" value="FLUORIDE EXPORT PROTEIN 1-RELATED"/>
    <property type="match status" value="1"/>
</dbReference>
<evidence type="ECO:0000256" key="7">
    <source>
        <dbReference type="ARBA" id="ARBA00023053"/>
    </source>
</evidence>
<evidence type="ECO:0000256" key="14">
    <source>
        <dbReference type="HAMAP-Rule" id="MF_00454"/>
    </source>
</evidence>
<evidence type="ECO:0000256" key="10">
    <source>
        <dbReference type="ARBA" id="ARBA00023303"/>
    </source>
</evidence>
<dbReference type="RefSeq" id="WP_061840308.1">
    <property type="nucleotide sequence ID" value="NZ_BDEB01000016.1"/>
</dbReference>
<evidence type="ECO:0000256" key="2">
    <source>
        <dbReference type="ARBA" id="ARBA00022448"/>
    </source>
</evidence>
<evidence type="ECO:0000313" key="15">
    <source>
        <dbReference type="EMBL" id="GBD68780.1"/>
    </source>
</evidence>
<feature type="transmembrane region" description="Helical" evidence="14">
    <location>
        <begin position="101"/>
        <end position="120"/>
    </location>
</feature>
<evidence type="ECO:0000256" key="12">
    <source>
        <dbReference type="ARBA" id="ARBA00035585"/>
    </source>
</evidence>
<dbReference type="AlphaFoldDB" id="A0A2H6CKL6"/>